<comment type="caution">
    <text evidence="1">The sequence shown here is derived from an EMBL/GenBank/DDBJ whole genome shotgun (WGS) entry which is preliminary data.</text>
</comment>
<dbReference type="SUPFAM" id="SSF46785">
    <property type="entry name" value="Winged helix' DNA-binding domain"/>
    <property type="match status" value="1"/>
</dbReference>
<proteinExistence type="predicted"/>
<dbReference type="InterPro" id="IPR036388">
    <property type="entry name" value="WH-like_DNA-bd_sf"/>
</dbReference>
<protein>
    <submittedName>
        <fullName evidence="1">Winged helix-turn-helix domain-containing protein</fullName>
    </submittedName>
</protein>
<reference evidence="1 2" key="1">
    <citation type="journal article" date="2019" name="Int. J. Syst. Evol. Microbiol.">
        <title>The Global Catalogue of Microorganisms (GCM) 10K type strain sequencing project: providing services to taxonomists for standard genome sequencing and annotation.</title>
        <authorList>
            <consortium name="The Broad Institute Genomics Platform"/>
            <consortium name="The Broad Institute Genome Sequencing Center for Infectious Disease"/>
            <person name="Wu L."/>
            <person name="Ma J."/>
        </authorList>
    </citation>
    <scope>NUCLEOTIDE SEQUENCE [LARGE SCALE GENOMIC DNA]</scope>
    <source>
        <strain evidence="1 2">CGMCC 1.12563</strain>
    </source>
</reference>
<organism evidence="1 2">
    <name type="scientific">Halomarina rubra</name>
    <dbReference type="NCBI Taxonomy" id="2071873"/>
    <lineage>
        <taxon>Archaea</taxon>
        <taxon>Methanobacteriati</taxon>
        <taxon>Methanobacteriota</taxon>
        <taxon>Stenosarchaea group</taxon>
        <taxon>Halobacteria</taxon>
        <taxon>Halobacteriales</taxon>
        <taxon>Natronomonadaceae</taxon>
        <taxon>Halomarina</taxon>
    </lineage>
</organism>
<gene>
    <name evidence="1" type="ORF">ACFSBT_05215</name>
</gene>
<accession>A0ABD6ASK7</accession>
<dbReference type="Proteomes" id="UP001597187">
    <property type="component" value="Unassembled WGS sequence"/>
</dbReference>
<dbReference type="InterPro" id="IPR036390">
    <property type="entry name" value="WH_DNA-bd_sf"/>
</dbReference>
<sequence length="101" mass="11466">MATTDDSMRLSLPTDEEILRELRDGEGQNLPSNVADEIARDAKHVNTRLVHLEDYGLVENIGRGVYRITPLGRLAFDHIDEYSHDTNDEFELMIRRKLGGG</sequence>
<dbReference type="RefSeq" id="WP_250872648.1">
    <property type="nucleotide sequence ID" value="NZ_JALXFV010000002.1"/>
</dbReference>
<keyword evidence="2" id="KW-1185">Reference proteome</keyword>
<dbReference type="AlphaFoldDB" id="A0ABD6ASK7"/>
<dbReference type="Gene3D" id="1.10.10.10">
    <property type="entry name" value="Winged helix-like DNA-binding domain superfamily/Winged helix DNA-binding domain"/>
    <property type="match status" value="1"/>
</dbReference>
<evidence type="ECO:0000313" key="1">
    <source>
        <dbReference type="EMBL" id="MFD1512681.1"/>
    </source>
</evidence>
<name>A0ABD6ASK7_9EURY</name>
<evidence type="ECO:0000313" key="2">
    <source>
        <dbReference type="Proteomes" id="UP001597187"/>
    </source>
</evidence>
<dbReference type="EMBL" id="JBHUDC010000002">
    <property type="protein sequence ID" value="MFD1512681.1"/>
    <property type="molecule type" value="Genomic_DNA"/>
</dbReference>